<evidence type="ECO:0000313" key="1">
    <source>
        <dbReference type="EMBL" id="KAJ8681960.1"/>
    </source>
</evidence>
<keyword evidence="2" id="KW-1185">Reference proteome</keyword>
<name>A0ACC2PJK7_9HYME</name>
<dbReference type="EMBL" id="CM056741">
    <property type="protein sequence ID" value="KAJ8681960.1"/>
    <property type="molecule type" value="Genomic_DNA"/>
</dbReference>
<evidence type="ECO:0000313" key="2">
    <source>
        <dbReference type="Proteomes" id="UP001239111"/>
    </source>
</evidence>
<reference evidence="1" key="1">
    <citation type="submission" date="2023-04" db="EMBL/GenBank/DDBJ databases">
        <title>A chromosome-level genome assembly of the parasitoid wasp Eretmocerus hayati.</title>
        <authorList>
            <person name="Zhong Y."/>
            <person name="Liu S."/>
            <person name="Liu Y."/>
        </authorList>
    </citation>
    <scope>NUCLEOTIDE SEQUENCE</scope>
    <source>
        <strain evidence="1">ZJU_SS_LIU_2023</strain>
    </source>
</reference>
<gene>
    <name evidence="1" type="ORF">QAD02_017752</name>
</gene>
<accession>A0ACC2PJK7</accession>
<protein>
    <submittedName>
        <fullName evidence="1">Uncharacterized protein</fullName>
    </submittedName>
</protein>
<dbReference type="Proteomes" id="UP001239111">
    <property type="component" value="Chromosome 1"/>
</dbReference>
<organism evidence="1 2">
    <name type="scientific">Eretmocerus hayati</name>
    <dbReference type="NCBI Taxonomy" id="131215"/>
    <lineage>
        <taxon>Eukaryota</taxon>
        <taxon>Metazoa</taxon>
        <taxon>Ecdysozoa</taxon>
        <taxon>Arthropoda</taxon>
        <taxon>Hexapoda</taxon>
        <taxon>Insecta</taxon>
        <taxon>Pterygota</taxon>
        <taxon>Neoptera</taxon>
        <taxon>Endopterygota</taxon>
        <taxon>Hymenoptera</taxon>
        <taxon>Apocrita</taxon>
        <taxon>Proctotrupomorpha</taxon>
        <taxon>Chalcidoidea</taxon>
        <taxon>Aphelinidae</taxon>
        <taxon>Aphelininae</taxon>
        <taxon>Eretmocerus</taxon>
    </lineage>
</organism>
<comment type="caution">
    <text evidence="1">The sequence shown here is derived from an EMBL/GenBank/DDBJ whole genome shotgun (WGS) entry which is preliminary data.</text>
</comment>
<sequence>MDEPSITVTEEVLRRFGNLTEFSITPKPYPRIVKIHATDKCLKARKAFERFLETTGESLYTWEFRNIPISKGDVHRPNINENPTLQQHEQSSDDEIDGGPAEDLVPPTIEPINIDNPEYENSEVRNHQVFYARTGSPKQKL</sequence>
<proteinExistence type="predicted"/>